<keyword evidence="3" id="KW-1185">Reference proteome</keyword>
<organism evidence="2 3">
    <name type="scientific">Argiope bruennichi</name>
    <name type="common">Wasp spider</name>
    <name type="synonym">Aranea bruennichi</name>
    <dbReference type="NCBI Taxonomy" id="94029"/>
    <lineage>
        <taxon>Eukaryota</taxon>
        <taxon>Metazoa</taxon>
        <taxon>Ecdysozoa</taxon>
        <taxon>Arthropoda</taxon>
        <taxon>Chelicerata</taxon>
        <taxon>Arachnida</taxon>
        <taxon>Araneae</taxon>
        <taxon>Araneomorphae</taxon>
        <taxon>Entelegynae</taxon>
        <taxon>Araneoidea</taxon>
        <taxon>Araneidae</taxon>
        <taxon>Argiope</taxon>
    </lineage>
</organism>
<evidence type="ECO:0000313" key="3">
    <source>
        <dbReference type="Proteomes" id="UP000807504"/>
    </source>
</evidence>
<keyword evidence="1" id="KW-1133">Transmembrane helix</keyword>
<keyword evidence="1" id="KW-0472">Membrane</keyword>
<name>A0A8T0E9A4_ARGBR</name>
<dbReference type="AlphaFoldDB" id="A0A8T0E9A4"/>
<sequence>MPDNERNVTYSIPVLAALDFLTYHHQKSPAYSQEDATEGFSSSITVGMIKCTLVMLFSIWLELFDSGKNFRSFLLEIRHYPSDELESPPDIASVVREEVMVILTPLTASRRRNTIPRCNTASLRSFPIRCQQGHEAGIGKNFRSFLLEIRHYPSDELESPPDIASVVREEVMVILTPLTASRRRNTIPRCNTASLRSFPIRSPARHEARNSA</sequence>
<evidence type="ECO:0000256" key="1">
    <source>
        <dbReference type="SAM" id="Phobius"/>
    </source>
</evidence>
<dbReference type="EMBL" id="JABXBU010002230">
    <property type="protein sequence ID" value="KAF8768419.1"/>
    <property type="molecule type" value="Genomic_DNA"/>
</dbReference>
<feature type="transmembrane region" description="Helical" evidence="1">
    <location>
        <begin position="40"/>
        <end position="61"/>
    </location>
</feature>
<reference evidence="2" key="2">
    <citation type="submission" date="2020-06" db="EMBL/GenBank/DDBJ databases">
        <authorList>
            <person name="Sheffer M."/>
        </authorList>
    </citation>
    <scope>NUCLEOTIDE SEQUENCE</scope>
</reference>
<gene>
    <name evidence="2" type="ORF">HNY73_021242</name>
</gene>
<keyword evidence="1" id="KW-0812">Transmembrane</keyword>
<reference evidence="2" key="1">
    <citation type="journal article" date="2020" name="bioRxiv">
        <title>Chromosome-level reference genome of the European wasp spider Argiope bruennichi: a resource for studies on range expansion and evolutionary adaptation.</title>
        <authorList>
            <person name="Sheffer M.M."/>
            <person name="Hoppe A."/>
            <person name="Krehenwinkel H."/>
            <person name="Uhl G."/>
            <person name="Kuss A.W."/>
            <person name="Jensen L."/>
            <person name="Jensen C."/>
            <person name="Gillespie R.G."/>
            <person name="Hoff K.J."/>
            <person name="Prost S."/>
        </authorList>
    </citation>
    <scope>NUCLEOTIDE SEQUENCE</scope>
</reference>
<protein>
    <submittedName>
        <fullName evidence="2">Uncharacterized protein</fullName>
    </submittedName>
</protein>
<accession>A0A8T0E9A4</accession>
<proteinExistence type="predicted"/>
<comment type="caution">
    <text evidence="2">The sequence shown here is derived from an EMBL/GenBank/DDBJ whole genome shotgun (WGS) entry which is preliminary data.</text>
</comment>
<evidence type="ECO:0000313" key="2">
    <source>
        <dbReference type="EMBL" id="KAF8768419.1"/>
    </source>
</evidence>
<dbReference type="Proteomes" id="UP000807504">
    <property type="component" value="Unassembled WGS sequence"/>
</dbReference>